<reference evidence="1 2" key="4">
    <citation type="journal article" date="2011" name="BMC Genomics">
        <title>RNA-Seq improves annotation of protein-coding genes in the cucumber genome.</title>
        <authorList>
            <person name="Li Z."/>
            <person name="Zhang Z."/>
            <person name="Yan P."/>
            <person name="Huang S."/>
            <person name="Fei Z."/>
            <person name="Lin K."/>
        </authorList>
    </citation>
    <scope>NUCLEOTIDE SEQUENCE [LARGE SCALE GENOMIC DNA]</scope>
    <source>
        <strain evidence="2">cv. 9930</strain>
    </source>
</reference>
<organism evidence="1 2">
    <name type="scientific">Cucumis sativus</name>
    <name type="common">Cucumber</name>
    <dbReference type="NCBI Taxonomy" id="3659"/>
    <lineage>
        <taxon>Eukaryota</taxon>
        <taxon>Viridiplantae</taxon>
        <taxon>Streptophyta</taxon>
        <taxon>Embryophyta</taxon>
        <taxon>Tracheophyta</taxon>
        <taxon>Spermatophyta</taxon>
        <taxon>Magnoliopsida</taxon>
        <taxon>eudicotyledons</taxon>
        <taxon>Gunneridae</taxon>
        <taxon>Pentapetalae</taxon>
        <taxon>rosids</taxon>
        <taxon>fabids</taxon>
        <taxon>Cucurbitales</taxon>
        <taxon>Cucurbitaceae</taxon>
        <taxon>Benincaseae</taxon>
        <taxon>Cucumis</taxon>
    </lineage>
</organism>
<proteinExistence type="predicted"/>
<evidence type="ECO:0000313" key="1">
    <source>
        <dbReference type="EMBL" id="KGN54135.1"/>
    </source>
</evidence>
<reference evidence="1 2" key="1">
    <citation type="journal article" date="2009" name="Nat. Genet.">
        <title>The genome of the cucumber, Cucumis sativus L.</title>
        <authorList>
            <person name="Huang S."/>
            <person name="Li R."/>
            <person name="Zhang Z."/>
            <person name="Li L."/>
            <person name="Gu X."/>
            <person name="Fan W."/>
            <person name="Lucas W.J."/>
            <person name="Wang X."/>
            <person name="Xie B."/>
            <person name="Ni P."/>
            <person name="Ren Y."/>
            <person name="Zhu H."/>
            <person name="Li J."/>
            <person name="Lin K."/>
            <person name="Jin W."/>
            <person name="Fei Z."/>
            <person name="Li G."/>
            <person name="Staub J."/>
            <person name="Kilian A."/>
            <person name="van der Vossen E.A."/>
            <person name="Wu Y."/>
            <person name="Guo J."/>
            <person name="He J."/>
            <person name="Jia Z."/>
            <person name="Ren Y."/>
            <person name="Tian G."/>
            <person name="Lu Y."/>
            <person name="Ruan J."/>
            <person name="Qian W."/>
            <person name="Wang M."/>
            <person name="Huang Q."/>
            <person name="Li B."/>
            <person name="Xuan Z."/>
            <person name="Cao J."/>
            <person name="Asan"/>
            <person name="Wu Z."/>
            <person name="Zhang J."/>
            <person name="Cai Q."/>
            <person name="Bai Y."/>
            <person name="Zhao B."/>
            <person name="Han Y."/>
            <person name="Li Y."/>
            <person name="Li X."/>
            <person name="Wang S."/>
            <person name="Shi Q."/>
            <person name="Liu S."/>
            <person name="Cho W.K."/>
            <person name="Kim J.Y."/>
            <person name="Xu Y."/>
            <person name="Heller-Uszynska K."/>
            <person name="Miao H."/>
            <person name="Cheng Z."/>
            <person name="Zhang S."/>
            <person name="Wu J."/>
            <person name="Yang Y."/>
            <person name="Kang H."/>
            <person name="Li M."/>
            <person name="Liang H."/>
            <person name="Ren X."/>
            <person name="Shi Z."/>
            <person name="Wen M."/>
            <person name="Jian M."/>
            <person name="Yang H."/>
            <person name="Zhang G."/>
            <person name="Yang Z."/>
            <person name="Chen R."/>
            <person name="Liu S."/>
            <person name="Li J."/>
            <person name="Ma L."/>
            <person name="Liu H."/>
            <person name="Zhou Y."/>
            <person name="Zhao J."/>
            <person name="Fang X."/>
            <person name="Li G."/>
            <person name="Fang L."/>
            <person name="Li Y."/>
            <person name="Liu D."/>
            <person name="Zheng H."/>
            <person name="Zhang Y."/>
            <person name="Qin N."/>
            <person name="Li Z."/>
            <person name="Yang G."/>
            <person name="Yang S."/>
            <person name="Bolund L."/>
            <person name="Kristiansen K."/>
            <person name="Zheng H."/>
            <person name="Li S."/>
            <person name="Zhang X."/>
            <person name="Yang H."/>
            <person name="Wang J."/>
            <person name="Sun R."/>
            <person name="Zhang B."/>
            <person name="Jiang S."/>
            <person name="Wang J."/>
            <person name="Du Y."/>
            <person name="Li S."/>
        </authorList>
    </citation>
    <scope>NUCLEOTIDE SEQUENCE [LARGE SCALE GENOMIC DNA]</scope>
    <source>
        <strain evidence="2">cv. 9930</strain>
    </source>
</reference>
<evidence type="ECO:0000313" key="2">
    <source>
        <dbReference type="Proteomes" id="UP000029981"/>
    </source>
</evidence>
<keyword evidence="2" id="KW-1185">Reference proteome</keyword>
<sequence>MKQRSHKPLQRNFPQNGCNQIVFNQRFGFSTILSIQIVYMHLHRRRQENNRIEYSSAVRQDSEVGDLGFSKGLAINGYGVPFLFAHLV</sequence>
<dbReference type="EMBL" id="CM002925">
    <property type="protein sequence ID" value="KGN54135.1"/>
    <property type="molecule type" value="Genomic_DNA"/>
</dbReference>
<dbReference type="Proteomes" id="UP000029981">
    <property type="component" value="Chromosome 4"/>
</dbReference>
<protein>
    <submittedName>
        <fullName evidence="1">Uncharacterized protein</fullName>
    </submittedName>
</protein>
<reference evidence="1 2" key="2">
    <citation type="journal article" date="2009" name="PLoS ONE">
        <title>An integrated genetic and cytogenetic map of the cucumber genome.</title>
        <authorList>
            <person name="Ren Y."/>
            <person name="Zhang Z."/>
            <person name="Liu J."/>
            <person name="Staub J.E."/>
            <person name="Han Y."/>
            <person name="Cheng Z."/>
            <person name="Li X."/>
            <person name="Lu J."/>
            <person name="Miao H."/>
            <person name="Kang H."/>
            <person name="Xie B."/>
            <person name="Gu X."/>
            <person name="Wang X."/>
            <person name="Du Y."/>
            <person name="Jin W."/>
            <person name="Huang S."/>
        </authorList>
    </citation>
    <scope>NUCLEOTIDE SEQUENCE [LARGE SCALE GENOMIC DNA]</scope>
    <source>
        <strain evidence="2">cv. 9930</strain>
    </source>
</reference>
<accession>A0A0A0KWY4</accession>
<dbReference type="Gramene" id="KGN54135">
    <property type="protein sequence ID" value="KGN54135"/>
    <property type="gene ID" value="Csa_4G287570"/>
</dbReference>
<dbReference type="AlphaFoldDB" id="A0A0A0KWY4"/>
<gene>
    <name evidence="1" type="ORF">Csa_4G287570</name>
</gene>
<name>A0A0A0KWY4_CUCSA</name>
<reference evidence="1 2" key="3">
    <citation type="journal article" date="2010" name="BMC Genomics">
        <title>Transcriptome sequencing and comparative analysis of cucumber flowers with different sex types.</title>
        <authorList>
            <person name="Guo S."/>
            <person name="Zheng Y."/>
            <person name="Joung J.G."/>
            <person name="Liu S."/>
            <person name="Zhang Z."/>
            <person name="Crasta O.R."/>
            <person name="Sobral B.W."/>
            <person name="Xu Y."/>
            <person name="Huang S."/>
            <person name="Fei Z."/>
        </authorList>
    </citation>
    <scope>NUCLEOTIDE SEQUENCE [LARGE SCALE GENOMIC DNA]</scope>
    <source>
        <strain evidence="2">cv. 9930</strain>
    </source>
</reference>